<proteinExistence type="predicted"/>
<evidence type="ECO:0000313" key="2">
    <source>
        <dbReference type="WBParaSite" id="jg19691"/>
    </source>
</evidence>
<evidence type="ECO:0000313" key="1">
    <source>
        <dbReference type="Proteomes" id="UP000887574"/>
    </source>
</evidence>
<name>A0A915DI00_9BILA</name>
<keyword evidence="1" id="KW-1185">Reference proteome</keyword>
<dbReference type="Proteomes" id="UP000887574">
    <property type="component" value="Unplaced"/>
</dbReference>
<sequence length="96" mass="11319">MEKGKKDHEEKLDKKNEEVLSQGMTYSLRWAKLEEYVRQKTVCHILCLAMVLVIDENTNKATDDDEFDKKLKSLPELPKMPRLKRYSDAYKTKAKN</sequence>
<reference evidence="2" key="1">
    <citation type="submission" date="2022-11" db="UniProtKB">
        <authorList>
            <consortium name="WormBaseParasite"/>
        </authorList>
    </citation>
    <scope>IDENTIFICATION</scope>
</reference>
<dbReference type="WBParaSite" id="jg19691">
    <property type="protein sequence ID" value="jg19691"/>
    <property type="gene ID" value="jg19691"/>
</dbReference>
<protein>
    <submittedName>
        <fullName evidence="2">Uncharacterized protein</fullName>
    </submittedName>
</protein>
<organism evidence="1 2">
    <name type="scientific">Ditylenchus dipsaci</name>
    <dbReference type="NCBI Taxonomy" id="166011"/>
    <lineage>
        <taxon>Eukaryota</taxon>
        <taxon>Metazoa</taxon>
        <taxon>Ecdysozoa</taxon>
        <taxon>Nematoda</taxon>
        <taxon>Chromadorea</taxon>
        <taxon>Rhabditida</taxon>
        <taxon>Tylenchina</taxon>
        <taxon>Tylenchomorpha</taxon>
        <taxon>Sphaerularioidea</taxon>
        <taxon>Anguinidae</taxon>
        <taxon>Anguininae</taxon>
        <taxon>Ditylenchus</taxon>
    </lineage>
</organism>
<accession>A0A915DI00</accession>
<dbReference type="AlphaFoldDB" id="A0A915DI00"/>